<dbReference type="EMBL" id="CP002691">
    <property type="protein sequence ID" value="AEE51070.1"/>
    <property type="molecule type" value="Genomic_DNA"/>
</dbReference>
<proteinExistence type="predicted"/>
<protein>
    <submittedName>
        <fullName evidence="1">Type II site-specific deoxyribonuclease</fullName>
        <ecNumber evidence="1">3.1.21.4</ecNumber>
    </submittedName>
</protein>
<dbReference type="CDD" id="cd22314">
    <property type="entry name" value="Bse634I-like"/>
    <property type="match status" value="1"/>
</dbReference>
<accession>F4KRY3</accession>
<keyword evidence="2" id="KW-1185">Reference proteome</keyword>
<dbReference type="OrthoDB" id="7107797at2"/>
<dbReference type="Pfam" id="PF07832">
    <property type="entry name" value="Bse634I"/>
    <property type="match status" value="1"/>
</dbReference>
<dbReference type="InterPro" id="IPR012415">
    <property type="entry name" value="Restrct_endonuc_II_Cfr10I"/>
</dbReference>
<dbReference type="REBASE" id="35651">
    <property type="entry name" value="Hhy1100ORF3210P"/>
</dbReference>
<name>F4KRY3_HALH1</name>
<dbReference type="KEGG" id="hhy:Halhy_3210"/>
<dbReference type="InterPro" id="IPR011335">
    <property type="entry name" value="Restrct_endonuc-II-like"/>
</dbReference>
<dbReference type="AlphaFoldDB" id="F4KRY3"/>
<dbReference type="SUPFAM" id="SSF52980">
    <property type="entry name" value="Restriction endonuclease-like"/>
    <property type="match status" value="1"/>
</dbReference>
<evidence type="ECO:0000313" key="2">
    <source>
        <dbReference type="Proteomes" id="UP000008461"/>
    </source>
</evidence>
<dbReference type="GO" id="GO:0009036">
    <property type="term" value="F:type II site-specific deoxyribonuclease activity"/>
    <property type="evidence" value="ECO:0007669"/>
    <property type="project" value="UniProtKB-EC"/>
</dbReference>
<organism evidence="1 2">
    <name type="scientific">Haliscomenobacter hydrossis (strain ATCC 27775 / DSM 1100 / LMG 10767 / O)</name>
    <dbReference type="NCBI Taxonomy" id="760192"/>
    <lineage>
        <taxon>Bacteria</taxon>
        <taxon>Pseudomonadati</taxon>
        <taxon>Bacteroidota</taxon>
        <taxon>Saprospiria</taxon>
        <taxon>Saprospirales</taxon>
        <taxon>Haliscomenobacteraceae</taxon>
        <taxon>Haliscomenobacter</taxon>
    </lineage>
</organism>
<sequence>MSFIKSSSSGKPQVQKNIAFCTLLGGLLPDDDILITDLFNHFDNKVREQEKSISREALSNVHGDWYEWLLAIAAWNYTAENPNANLALLLPNVIQFDVSTLYVERLNKLIDDLRNKVITVSGVQLITSNPDFVIVNRDLVNQYFGNIEPITKISTTSLSNLETMYQRFINKCDYEQIEGYISVKTSLRPDRRLQIPHEGSLMKALYAHLQTREWITNPKGLKYYAIATRMTPPDRSALKTVATHSLTTVFSLPQAAVDNVFEVNSLKQAKQAFSSILV</sequence>
<evidence type="ECO:0000313" key="1">
    <source>
        <dbReference type="EMBL" id="AEE51070.1"/>
    </source>
</evidence>
<dbReference type="EC" id="3.1.21.4" evidence="1"/>
<keyword evidence="1" id="KW-0378">Hydrolase</keyword>
<reference key="2">
    <citation type="submission" date="2011-04" db="EMBL/GenBank/DDBJ databases">
        <title>Complete sequence of chromosome of Haliscomenobacter hydrossis DSM 1100.</title>
        <authorList>
            <consortium name="US DOE Joint Genome Institute (JGI-PGF)"/>
            <person name="Lucas S."/>
            <person name="Han J."/>
            <person name="Lapidus A."/>
            <person name="Bruce D."/>
            <person name="Goodwin L."/>
            <person name="Pitluck S."/>
            <person name="Peters L."/>
            <person name="Kyrpides N."/>
            <person name="Mavromatis K."/>
            <person name="Ivanova N."/>
            <person name="Ovchinnikova G."/>
            <person name="Pagani I."/>
            <person name="Daligault H."/>
            <person name="Detter J.C."/>
            <person name="Han C."/>
            <person name="Land M."/>
            <person name="Hauser L."/>
            <person name="Markowitz V."/>
            <person name="Cheng J.-F."/>
            <person name="Hugenholtz P."/>
            <person name="Woyke T."/>
            <person name="Wu D."/>
            <person name="Verbarg S."/>
            <person name="Frueling A."/>
            <person name="Brambilla E."/>
            <person name="Klenk H.-P."/>
            <person name="Eisen J.A."/>
        </authorList>
    </citation>
    <scope>NUCLEOTIDE SEQUENCE</scope>
    <source>
        <strain>DSM 1100</strain>
    </source>
</reference>
<gene>
    <name evidence="1" type="ordered locus">Halhy_3210</name>
</gene>
<dbReference type="Gene3D" id="3.40.91.10">
    <property type="match status" value="1"/>
</dbReference>
<dbReference type="HOGENOM" id="CLU_975716_0_0_10"/>
<dbReference type="Proteomes" id="UP000008461">
    <property type="component" value="Chromosome"/>
</dbReference>
<dbReference type="eggNOG" id="COG0803">
    <property type="taxonomic scope" value="Bacteria"/>
</dbReference>
<reference evidence="1 2" key="1">
    <citation type="journal article" date="2011" name="Stand. Genomic Sci.">
        <title>Complete genome sequence of Haliscomenobacter hydrossis type strain (O).</title>
        <authorList>
            <consortium name="US DOE Joint Genome Institute (JGI-PGF)"/>
            <person name="Daligault H."/>
            <person name="Lapidus A."/>
            <person name="Zeytun A."/>
            <person name="Nolan M."/>
            <person name="Lucas S."/>
            <person name="Del Rio T.G."/>
            <person name="Tice H."/>
            <person name="Cheng J.F."/>
            <person name="Tapia R."/>
            <person name="Han C."/>
            <person name="Goodwin L."/>
            <person name="Pitluck S."/>
            <person name="Liolios K."/>
            <person name="Pagani I."/>
            <person name="Ivanova N."/>
            <person name="Huntemann M."/>
            <person name="Mavromatis K."/>
            <person name="Mikhailova N."/>
            <person name="Pati A."/>
            <person name="Chen A."/>
            <person name="Palaniappan K."/>
            <person name="Land M."/>
            <person name="Hauser L."/>
            <person name="Brambilla E.M."/>
            <person name="Rohde M."/>
            <person name="Verbarg S."/>
            <person name="Goker M."/>
            <person name="Bristow J."/>
            <person name="Eisen J.A."/>
            <person name="Markowitz V."/>
            <person name="Hugenholtz P."/>
            <person name="Kyrpides N.C."/>
            <person name="Klenk H.P."/>
            <person name="Woyke T."/>
        </authorList>
    </citation>
    <scope>NUCLEOTIDE SEQUENCE [LARGE SCALE GENOMIC DNA]</scope>
    <source>
        <strain evidence="2">ATCC 27775 / DSM 1100 / LMG 10767 / O</strain>
    </source>
</reference>
<dbReference type="RefSeq" id="WP_013765611.1">
    <property type="nucleotide sequence ID" value="NC_015510.1"/>
</dbReference>